<dbReference type="AlphaFoldDB" id="A0A5R9C762"/>
<dbReference type="CDD" id="cd00945">
    <property type="entry name" value="Aldolase_Class_I"/>
    <property type="match status" value="1"/>
</dbReference>
<protein>
    <recommendedName>
        <fullName evidence="3">N-acylglucosamine-6-phosphate 2-epimerase</fullName>
    </recommendedName>
</protein>
<dbReference type="OrthoDB" id="369749at2"/>
<dbReference type="SUPFAM" id="SSF51391">
    <property type="entry name" value="Thiamin phosphate synthase"/>
    <property type="match status" value="1"/>
</dbReference>
<reference evidence="1 2" key="1">
    <citation type="submission" date="2019-05" db="EMBL/GenBank/DDBJ databases">
        <title>The metagenome of a microbial culture collection derived from dairy environment covers the genomic content of the human microbiome.</title>
        <authorList>
            <person name="Roder T."/>
            <person name="Wuthrich D."/>
            <person name="Sattari Z."/>
            <person name="Von Ah U."/>
            <person name="Bar C."/>
            <person name="Ronchi F."/>
            <person name="Macpherson A.J."/>
            <person name="Ganal-Vonarburg S.C."/>
            <person name="Bruggmann R."/>
            <person name="Vergeres G."/>
        </authorList>
    </citation>
    <scope>NUCLEOTIDE SEQUENCE [LARGE SCALE GENOMIC DNA]</scope>
    <source>
        <strain evidence="1 2">FAM 24235</strain>
    </source>
</reference>
<evidence type="ECO:0008006" key="3">
    <source>
        <dbReference type="Google" id="ProtNLM"/>
    </source>
</evidence>
<dbReference type="Proteomes" id="UP000307201">
    <property type="component" value="Unassembled WGS sequence"/>
</dbReference>
<gene>
    <name evidence="1" type="ORF">FEZ48_02270</name>
</gene>
<name>A0A5R9C762_9LACT</name>
<accession>A0A5R9C762</accession>
<evidence type="ECO:0000313" key="2">
    <source>
        <dbReference type="Proteomes" id="UP000307201"/>
    </source>
</evidence>
<proteinExistence type="predicted"/>
<dbReference type="InterPro" id="IPR036206">
    <property type="entry name" value="ThiamineP_synth_sf"/>
</dbReference>
<dbReference type="RefSeq" id="WP_138470837.1">
    <property type="nucleotide sequence ID" value="NZ_VBTE01000004.1"/>
</dbReference>
<dbReference type="EMBL" id="VBTE01000004">
    <property type="protein sequence ID" value="TLQ08998.1"/>
    <property type="molecule type" value="Genomic_DNA"/>
</dbReference>
<sequence length="234" mass="26101">MKKSLIDMLNTNKLSLIVSLPSNDIELAREAVQNGADAIKVHINVSHRASGNDFGSVEENKEFLKQLVDEFDCPIGIVPSDSHEKIMKEEIEFLESIGFSYFSIYMQDCPTFLLNSKLEKTVAGNYDYQLEEIKHIDQVGVQAFEASIIHGDEYGTPINVSDLLKYTSIVENVNVPVIVPTQRKVIPEDVRALYKTGVKAIMAGAVSIGTEKESIGRTVKEFRKAFDEIITEEA</sequence>
<evidence type="ECO:0000313" key="1">
    <source>
        <dbReference type="EMBL" id="TLQ08998.1"/>
    </source>
</evidence>
<comment type="caution">
    <text evidence="1">The sequence shown here is derived from an EMBL/GenBank/DDBJ whole genome shotgun (WGS) entry which is preliminary data.</text>
</comment>
<organism evidence="1 2">
    <name type="scientific">Marinilactibacillus psychrotolerans</name>
    <dbReference type="NCBI Taxonomy" id="191770"/>
    <lineage>
        <taxon>Bacteria</taxon>
        <taxon>Bacillati</taxon>
        <taxon>Bacillota</taxon>
        <taxon>Bacilli</taxon>
        <taxon>Lactobacillales</taxon>
        <taxon>Carnobacteriaceae</taxon>
        <taxon>Marinilactibacillus</taxon>
    </lineage>
</organism>